<evidence type="ECO:0000256" key="1">
    <source>
        <dbReference type="SAM" id="MobiDB-lite"/>
    </source>
</evidence>
<evidence type="ECO:0008006" key="4">
    <source>
        <dbReference type="Google" id="ProtNLM"/>
    </source>
</evidence>
<dbReference type="InterPro" id="IPR036047">
    <property type="entry name" value="F-box-like_dom_sf"/>
</dbReference>
<dbReference type="OrthoDB" id="2748701at2759"/>
<proteinExistence type="predicted"/>
<evidence type="ECO:0000313" key="3">
    <source>
        <dbReference type="Proteomes" id="UP000292702"/>
    </source>
</evidence>
<dbReference type="AlphaFoldDB" id="A0A4R0R0U4"/>
<dbReference type="Proteomes" id="UP000292702">
    <property type="component" value="Unassembled WGS sequence"/>
</dbReference>
<keyword evidence="3" id="KW-1185">Reference proteome</keyword>
<name>A0A4R0R0U4_9APHY</name>
<feature type="compositionally biased region" description="Polar residues" evidence="1">
    <location>
        <begin position="1"/>
        <end position="13"/>
    </location>
</feature>
<accession>A0A4R0R0U4</accession>
<evidence type="ECO:0000313" key="2">
    <source>
        <dbReference type="EMBL" id="TCD60390.1"/>
    </source>
</evidence>
<sequence length="528" mass="59530">MTTVSLRLQSPSRSAARYHHSLPPPPEYISTTTTTSSSSTTSTSSIPEKLQPPLKPSNVLRHRRELHTSTFTATQLHFVSVDLDGPNQYDIMPTPIISTLPVELLALVFSFACNDSGQTGCALRLVCKSFRWFCLETGVDIRSVRVCGRRRLERFLDMLDGRDVGAMNVESLFMSYDAGRKRNEERDYVQGQKDSEISTHLMDNVLAIMNPRYLRILHIEYPRNATSFLLKKAFPRLEELSVLGELHPNAFTAAIGCAPSLKRLSLKIRDQRALPSSLGAALTLVCPSLTHLRITLFPSSVHALESRNALLRFLQMYRDQNLNRPHDARSSREVAVACHLPPELRSVTVGFMPAYISGRNDELSRTYNDGVQQIRGLVVDKLGPLPLDGHDVHYARWADDWLHSVITHIATSSIMTVQVGYAFYGRALIEWGHRNGHVNLERSGSDLDAQLYEARAAAQGLLRRSYDLADIDIVLLPGGSLENMADSPFMFVISNSYYREEQPWHREIRDAIVNEVGYVPMEWRVNCR</sequence>
<protein>
    <recommendedName>
        <fullName evidence="4">F-box domain-containing protein</fullName>
    </recommendedName>
</protein>
<dbReference type="SUPFAM" id="SSF81383">
    <property type="entry name" value="F-box domain"/>
    <property type="match status" value="1"/>
</dbReference>
<comment type="caution">
    <text evidence="2">The sequence shown here is derived from an EMBL/GenBank/DDBJ whole genome shotgun (WGS) entry which is preliminary data.</text>
</comment>
<organism evidence="2 3">
    <name type="scientific">Steccherinum ochraceum</name>
    <dbReference type="NCBI Taxonomy" id="92696"/>
    <lineage>
        <taxon>Eukaryota</taxon>
        <taxon>Fungi</taxon>
        <taxon>Dikarya</taxon>
        <taxon>Basidiomycota</taxon>
        <taxon>Agaricomycotina</taxon>
        <taxon>Agaricomycetes</taxon>
        <taxon>Polyporales</taxon>
        <taxon>Steccherinaceae</taxon>
        <taxon>Steccherinum</taxon>
    </lineage>
</organism>
<feature type="region of interest" description="Disordered" evidence="1">
    <location>
        <begin position="1"/>
        <end position="58"/>
    </location>
</feature>
<gene>
    <name evidence="2" type="ORF">EIP91_010243</name>
</gene>
<feature type="compositionally biased region" description="Low complexity" evidence="1">
    <location>
        <begin position="30"/>
        <end position="45"/>
    </location>
</feature>
<dbReference type="EMBL" id="RWJN01000605">
    <property type="protein sequence ID" value="TCD60390.1"/>
    <property type="molecule type" value="Genomic_DNA"/>
</dbReference>
<reference evidence="2 3" key="1">
    <citation type="submission" date="2018-11" db="EMBL/GenBank/DDBJ databases">
        <title>Genome assembly of Steccherinum ochraceum LE-BIN_3174, the white-rot fungus of the Steccherinaceae family (The Residual Polyporoid clade, Polyporales, Basidiomycota).</title>
        <authorList>
            <person name="Fedorova T.V."/>
            <person name="Glazunova O.A."/>
            <person name="Landesman E.O."/>
            <person name="Moiseenko K.V."/>
            <person name="Psurtseva N.V."/>
            <person name="Savinova O.S."/>
            <person name="Shakhova N.V."/>
            <person name="Tyazhelova T.V."/>
            <person name="Vasina D.V."/>
        </authorList>
    </citation>
    <scope>NUCLEOTIDE SEQUENCE [LARGE SCALE GENOMIC DNA]</scope>
    <source>
        <strain evidence="2 3">LE-BIN_3174</strain>
    </source>
</reference>